<dbReference type="AlphaFoldDB" id="A0A1I2IGP6"/>
<dbReference type="STRING" id="1798228.SAMN05216574_11361"/>
<reference evidence="3" key="1">
    <citation type="submission" date="2016-10" db="EMBL/GenBank/DDBJ databases">
        <authorList>
            <person name="Varghese N."/>
            <person name="Submissions S."/>
        </authorList>
    </citation>
    <scope>NUCLEOTIDE SEQUENCE [LARGE SCALE GENOMIC DNA]</scope>
    <source>
        <strain evidence="3">DSM 46838</strain>
    </source>
</reference>
<protein>
    <submittedName>
        <fullName evidence="2">Uncharacterized protein</fullName>
    </submittedName>
</protein>
<feature type="region of interest" description="Disordered" evidence="1">
    <location>
        <begin position="39"/>
        <end position="61"/>
    </location>
</feature>
<sequence length="61" mass="6953">MNNQHHPDRLPIPTRSVRCLRHQVSMAVCEDCRDARRAKLRRERSRPRTAGTGATRGTMAA</sequence>
<organism evidence="2 3">
    <name type="scientific">Blastococcus tunisiensis</name>
    <dbReference type="NCBI Taxonomy" id="1798228"/>
    <lineage>
        <taxon>Bacteria</taxon>
        <taxon>Bacillati</taxon>
        <taxon>Actinomycetota</taxon>
        <taxon>Actinomycetes</taxon>
        <taxon>Geodermatophilales</taxon>
        <taxon>Geodermatophilaceae</taxon>
        <taxon>Blastococcus</taxon>
    </lineage>
</organism>
<evidence type="ECO:0000313" key="2">
    <source>
        <dbReference type="EMBL" id="SFF41562.1"/>
    </source>
</evidence>
<keyword evidence="3" id="KW-1185">Reference proteome</keyword>
<feature type="compositionally biased region" description="Low complexity" evidence="1">
    <location>
        <begin position="48"/>
        <end position="61"/>
    </location>
</feature>
<proteinExistence type="predicted"/>
<dbReference type="Proteomes" id="UP000198589">
    <property type="component" value="Unassembled WGS sequence"/>
</dbReference>
<evidence type="ECO:0000256" key="1">
    <source>
        <dbReference type="SAM" id="MobiDB-lite"/>
    </source>
</evidence>
<dbReference type="EMBL" id="FOND01000013">
    <property type="protein sequence ID" value="SFF41562.1"/>
    <property type="molecule type" value="Genomic_DNA"/>
</dbReference>
<name>A0A1I2IGP6_9ACTN</name>
<evidence type="ECO:0000313" key="3">
    <source>
        <dbReference type="Proteomes" id="UP000198589"/>
    </source>
</evidence>
<gene>
    <name evidence="2" type="ORF">SAMN05216574_11361</name>
</gene>
<accession>A0A1I2IGP6</accession>